<evidence type="ECO:0000259" key="5">
    <source>
        <dbReference type="SMART" id="SM00645"/>
    </source>
</evidence>
<dbReference type="GO" id="GO:0008234">
    <property type="term" value="F:cysteine-type peptidase activity"/>
    <property type="evidence" value="ECO:0007669"/>
    <property type="project" value="InterPro"/>
</dbReference>
<dbReference type="EMBL" id="CDMY01000356">
    <property type="protein sequence ID" value="CEM04879.1"/>
    <property type="molecule type" value="Genomic_DNA"/>
</dbReference>
<dbReference type="GO" id="GO:0006508">
    <property type="term" value="P:proteolysis"/>
    <property type="evidence" value="ECO:0007669"/>
    <property type="project" value="InterPro"/>
</dbReference>
<dbReference type="Proteomes" id="UP000041254">
    <property type="component" value="Unassembled WGS sequence"/>
</dbReference>
<evidence type="ECO:0000256" key="1">
    <source>
        <dbReference type="ARBA" id="ARBA00008455"/>
    </source>
</evidence>
<evidence type="ECO:0000259" key="6">
    <source>
        <dbReference type="SMART" id="SM00848"/>
    </source>
</evidence>
<dbReference type="Pfam" id="PF00112">
    <property type="entry name" value="Peptidase_C1"/>
    <property type="match status" value="2"/>
</dbReference>
<dbReference type="InterPro" id="IPR025660">
    <property type="entry name" value="Pept_his_AS"/>
</dbReference>
<evidence type="ECO:0008006" key="9">
    <source>
        <dbReference type="Google" id="ProtNLM"/>
    </source>
</evidence>
<dbReference type="InParanoid" id="A0A0G4EZJ7"/>
<keyword evidence="3" id="KW-1015">Disulfide bond</keyword>
<dbReference type="SMART" id="SM00645">
    <property type="entry name" value="Pept_C1"/>
    <property type="match status" value="1"/>
</dbReference>
<evidence type="ECO:0000256" key="4">
    <source>
        <dbReference type="SAM" id="SignalP"/>
    </source>
</evidence>
<dbReference type="InterPro" id="IPR000169">
    <property type="entry name" value="Pept_cys_AS"/>
</dbReference>
<dbReference type="InterPro" id="IPR000668">
    <property type="entry name" value="Peptidase_C1A_C"/>
</dbReference>
<dbReference type="PhylomeDB" id="A0A0G4EZJ7"/>
<keyword evidence="4" id="KW-0732">Signal</keyword>
<dbReference type="STRING" id="1169540.A0A0G4EZJ7"/>
<keyword evidence="8" id="KW-1185">Reference proteome</keyword>
<accession>A0A0G4EZJ7</accession>
<dbReference type="AlphaFoldDB" id="A0A0G4EZJ7"/>
<evidence type="ECO:0000256" key="2">
    <source>
        <dbReference type="ARBA" id="ARBA00023145"/>
    </source>
</evidence>
<organism evidence="7 8">
    <name type="scientific">Vitrella brassicaformis (strain CCMP3155)</name>
    <dbReference type="NCBI Taxonomy" id="1169540"/>
    <lineage>
        <taxon>Eukaryota</taxon>
        <taxon>Sar</taxon>
        <taxon>Alveolata</taxon>
        <taxon>Colpodellida</taxon>
        <taxon>Vitrellaceae</taxon>
        <taxon>Vitrella</taxon>
    </lineage>
</organism>
<feature type="signal peptide" evidence="4">
    <location>
        <begin position="1"/>
        <end position="22"/>
    </location>
</feature>
<name>A0A0G4EZJ7_VITBC</name>
<dbReference type="InterPro" id="IPR039417">
    <property type="entry name" value="Peptidase_C1A_papain-like"/>
</dbReference>
<dbReference type="OrthoDB" id="190265at2759"/>
<sequence length="423" mass="47087">MKISAVQCLPLLFTALFAGAAAAPERLTSEQVEAAFQSFVSEYGKSYANDPEELSRRLEIFRDNVRAVEEINSGPGQTWEAGLNEYADLTWEEFQGRVLMAEQDCSATQEASLRSNKGLLRTSAPPHSRKRYGRSLSYEFAPWFDWRMYGVLSPVKNQGHCGSCWTFSSTGSMEAHMALKNMRKELASGEVDVSCIRTQECGGFFKWAKTLSEQQLIDCARGFDNHGCHGGLPSHAFSYIHWQGGQDTENSYPYQDGGIEKHPKHTCRYNASKIDVAGVVPGGPINITAFDEDELFEAVATMGPVSIAYEVVRDFRFYKKGVYSSPKCSTDRHKVNHAVVAVGYGTHEGKDYWIMRNSWGASFGMAGHFWIERGVNMCGLADCTSYPDVYRGAIPEIEYAHTHAAMLHNHINSQQAPVSTVYA</sequence>
<dbReference type="VEuPathDB" id="CryptoDB:Vbra_14102"/>
<dbReference type="PRINTS" id="PR00705">
    <property type="entry name" value="PAPAIN"/>
</dbReference>
<dbReference type="OMA" id="TCKFQPQ"/>
<dbReference type="PROSITE" id="PS00639">
    <property type="entry name" value="THIOL_PROTEASE_HIS"/>
    <property type="match status" value="1"/>
</dbReference>
<dbReference type="InterPro" id="IPR013201">
    <property type="entry name" value="Prot_inhib_I29"/>
</dbReference>
<dbReference type="InterPro" id="IPR013128">
    <property type="entry name" value="Peptidase_C1A"/>
</dbReference>
<protein>
    <recommendedName>
        <fullName evidence="9">Peptidase C1A papain C-terminal domain-containing protein</fullName>
    </recommendedName>
</protein>
<dbReference type="SUPFAM" id="SSF54001">
    <property type="entry name" value="Cysteine proteinases"/>
    <property type="match status" value="1"/>
</dbReference>
<comment type="similarity">
    <text evidence="1">Belongs to the peptidase C1 family.</text>
</comment>
<dbReference type="PANTHER" id="PTHR12411">
    <property type="entry name" value="CYSTEINE PROTEASE FAMILY C1-RELATED"/>
    <property type="match status" value="1"/>
</dbReference>
<dbReference type="PROSITE" id="PS00139">
    <property type="entry name" value="THIOL_PROTEASE_CYS"/>
    <property type="match status" value="1"/>
</dbReference>
<feature type="domain" description="Cathepsin propeptide inhibitor" evidence="6">
    <location>
        <begin position="36"/>
        <end position="94"/>
    </location>
</feature>
<dbReference type="Pfam" id="PF08246">
    <property type="entry name" value="Inhibitor_I29"/>
    <property type="match status" value="1"/>
</dbReference>
<evidence type="ECO:0000313" key="7">
    <source>
        <dbReference type="EMBL" id="CEM04879.1"/>
    </source>
</evidence>
<proteinExistence type="inferred from homology"/>
<evidence type="ECO:0000313" key="8">
    <source>
        <dbReference type="Proteomes" id="UP000041254"/>
    </source>
</evidence>
<dbReference type="Gene3D" id="3.90.70.10">
    <property type="entry name" value="Cysteine proteinases"/>
    <property type="match status" value="1"/>
</dbReference>
<feature type="domain" description="Peptidase C1A papain C-terminal" evidence="5">
    <location>
        <begin position="140"/>
        <end position="388"/>
    </location>
</feature>
<reference evidence="7 8" key="1">
    <citation type="submission" date="2014-11" db="EMBL/GenBank/DDBJ databases">
        <authorList>
            <person name="Zhu J."/>
            <person name="Qi W."/>
            <person name="Song R."/>
        </authorList>
    </citation>
    <scope>NUCLEOTIDE SEQUENCE [LARGE SCALE GENOMIC DNA]</scope>
</reference>
<dbReference type="CDD" id="cd02248">
    <property type="entry name" value="Peptidase_C1A"/>
    <property type="match status" value="1"/>
</dbReference>
<evidence type="ECO:0000256" key="3">
    <source>
        <dbReference type="ARBA" id="ARBA00023157"/>
    </source>
</evidence>
<gene>
    <name evidence="7" type="ORF">Vbra_14102</name>
</gene>
<keyword evidence="2" id="KW-0865">Zymogen</keyword>
<dbReference type="SMART" id="SM00848">
    <property type="entry name" value="Inhibitor_I29"/>
    <property type="match status" value="1"/>
</dbReference>
<dbReference type="InterPro" id="IPR038765">
    <property type="entry name" value="Papain-like_cys_pep_sf"/>
</dbReference>
<feature type="chain" id="PRO_5018680160" description="Peptidase C1A papain C-terminal domain-containing protein" evidence="4">
    <location>
        <begin position="23"/>
        <end position="423"/>
    </location>
</feature>